<dbReference type="GO" id="GO:0000287">
    <property type="term" value="F:magnesium ion binding"/>
    <property type="evidence" value="ECO:0007669"/>
    <property type="project" value="InterPro"/>
</dbReference>
<dbReference type="GO" id="GO:0005737">
    <property type="term" value="C:cytoplasm"/>
    <property type="evidence" value="ECO:0007669"/>
    <property type="project" value="InterPro"/>
</dbReference>
<dbReference type="GO" id="GO:0009117">
    <property type="term" value="P:nucleotide metabolic process"/>
    <property type="evidence" value="ECO:0007669"/>
    <property type="project" value="InterPro"/>
</dbReference>
<organism evidence="2 3">
    <name type="scientific">Faecalitalea cylindroides</name>
    <dbReference type="NCBI Taxonomy" id="39483"/>
    <lineage>
        <taxon>Bacteria</taxon>
        <taxon>Bacillati</taxon>
        <taxon>Bacillota</taxon>
        <taxon>Erysipelotrichia</taxon>
        <taxon>Erysipelotrichales</taxon>
        <taxon>Erysipelotrichaceae</taxon>
        <taxon>Faecalitalea</taxon>
    </lineage>
</organism>
<accession>A0A1Y4LWY6</accession>
<dbReference type="Proteomes" id="UP000195447">
    <property type="component" value="Unassembled WGS sequence"/>
</dbReference>
<evidence type="ECO:0000313" key="1">
    <source>
        <dbReference type="EMBL" id="MDC0827673.1"/>
    </source>
</evidence>
<evidence type="ECO:0000313" key="2">
    <source>
        <dbReference type="EMBL" id="OUP61118.1"/>
    </source>
</evidence>
<dbReference type="AlphaFoldDB" id="A0A1Y4LWY6"/>
<reference evidence="1" key="3">
    <citation type="submission" date="2023-01" db="EMBL/GenBank/DDBJ databases">
        <title>Human gut microbiome strain richness.</title>
        <authorList>
            <person name="Chen-Liaw A."/>
        </authorList>
    </citation>
    <scope>NUCLEOTIDE SEQUENCE</scope>
    <source>
        <strain evidence="1">D55st1_G4_D55t1_190419</strain>
    </source>
</reference>
<protein>
    <submittedName>
        <fullName evidence="2">5'-nucleotidase</fullName>
    </submittedName>
</protein>
<dbReference type="InterPro" id="IPR010394">
    <property type="entry name" value="5-nucleotidase"/>
</dbReference>
<evidence type="ECO:0000313" key="3">
    <source>
        <dbReference type="Proteomes" id="UP000195447"/>
    </source>
</evidence>
<comment type="caution">
    <text evidence="2">The sequence shown here is derived from an EMBL/GenBank/DDBJ whole genome shotgun (WGS) entry which is preliminary data.</text>
</comment>
<dbReference type="PANTHER" id="PTHR31367:SF5">
    <property type="entry name" value="CYTOSOLIC 5'-NUCLEOTIDASE 1A"/>
    <property type="match status" value="1"/>
</dbReference>
<proteinExistence type="predicted"/>
<sequence length="301" mass="33783">MAVSFDNYLVVGISSRALFDLEEANKIFETQGLDAYREYQIQHEDDILKPGAGFGLVKNLLNINEKTSKKLVEVIVMSRNSAETSLRIINSLKHYGFDIGRMVMSGGEDISRYLKAFGVDLFLSCNENDVSNAINAGFPAGLIYNTNTMYKFPNDQIRIAFDADAVLFSSESEKIYQKKGLEAFVKNEEQKQDEALRKGPMAKFLFSLASLQKNCKDQNLLRTAIVTARDKDAGIRVIKTLRKWNIVVDEVFFLQGANKADVLECFGANIFFDDQDVHALPASQVVPSARVPYKKGEKPHE</sequence>
<dbReference type="RefSeq" id="WP_022355867.1">
    <property type="nucleotide sequence ID" value="NZ_CALVGX010000012.1"/>
</dbReference>
<dbReference type="EMBL" id="JAQNCK010000005">
    <property type="protein sequence ID" value="MDC0827673.1"/>
    <property type="molecule type" value="Genomic_DNA"/>
</dbReference>
<dbReference type="GO" id="GO:0008253">
    <property type="term" value="F:5'-nucleotidase activity"/>
    <property type="evidence" value="ECO:0007669"/>
    <property type="project" value="InterPro"/>
</dbReference>
<dbReference type="GO" id="GO:0000166">
    <property type="term" value="F:nucleotide binding"/>
    <property type="evidence" value="ECO:0007669"/>
    <property type="project" value="InterPro"/>
</dbReference>
<name>A0A1Y4LWY6_9FIRM</name>
<keyword evidence="3" id="KW-1185">Reference proteome</keyword>
<dbReference type="PANTHER" id="PTHR31367">
    <property type="entry name" value="CYTOSOLIC 5'-NUCLEOTIDASE 1 FAMILY MEMBER"/>
    <property type="match status" value="1"/>
</dbReference>
<dbReference type="EMBL" id="NFKM01000006">
    <property type="protein sequence ID" value="OUP61118.1"/>
    <property type="molecule type" value="Genomic_DNA"/>
</dbReference>
<gene>
    <name evidence="2" type="ORF">B5F14_04215</name>
    <name evidence="1" type="ORF">POG00_02995</name>
</gene>
<reference evidence="3" key="1">
    <citation type="submission" date="2017-04" db="EMBL/GenBank/DDBJ databases">
        <title>Function of individual gut microbiota members based on whole genome sequencing of pure cultures obtained from chicken caecum.</title>
        <authorList>
            <person name="Medvecky M."/>
            <person name="Cejkova D."/>
            <person name="Polansky O."/>
            <person name="Karasova D."/>
            <person name="Kubasova T."/>
            <person name="Cizek A."/>
            <person name="Rychlik I."/>
        </authorList>
    </citation>
    <scope>NUCLEOTIDE SEQUENCE [LARGE SCALE GENOMIC DNA]</scope>
    <source>
        <strain evidence="3">An178</strain>
    </source>
</reference>
<dbReference type="Proteomes" id="UP001220658">
    <property type="component" value="Unassembled WGS sequence"/>
</dbReference>
<reference evidence="2" key="2">
    <citation type="journal article" date="2018" name="BMC Genomics">
        <title>Whole genome sequencing and function prediction of 133 gut anaerobes isolated from chicken caecum in pure cultures.</title>
        <authorList>
            <person name="Medvecky M."/>
            <person name="Cejkova D."/>
            <person name="Polansky O."/>
            <person name="Karasova D."/>
            <person name="Kubasova T."/>
            <person name="Cizek A."/>
            <person name="Rychlik I."/>
        </authorList>
    </citation>
    <scope>NUCLEOTIDE SEQUENCE</scope>
    <source>
        <strain evidence="2">An178</strain>
    </source>
</reference>
<dbReference type="Pfam" id="PF06189">
    <property type="entry name" value="5-nucleotidase"/>
    <property type="match status" value="1"/>
</dbReference>